<dbReference type="InterPro" id="IPR052163">
    <property type="entry name" value="DGC-Regulatory_Protein"/>
</dbReference>
<dbReference type="Gene3D" id="3.30.70.270">
    <property type="match status" value="1"/>
</dbReference>
<keyword evidence="1" id="KW-0472">Membrane</keyword>
<evidence type="ECO:0000313" key="5">
    <source>
        <dbReference type="EMBL" id="CAB4855574.1"/>
    </source>
</evidence>
<dbReference type="SMART" id="SM00267">
    <property type="entry name" value="GGDEF"/>
    <property type="match status" value="1"/>
</dbReference>
<evidence type="ECO:0000313" key="7">
    <source>
        <dbReference type="EMBL" id="CAB5056333.1"/>
    </source>
</evidence>
<dbReference type="EMBL" id="CAEZZC010000001">
    <property type="protein sequence ID" value="CAB4739695.1"/>
    <property type="molecule type" value="Genomic_DNA"/>
</dbReference>
<keyword evidence="1" id="KW-0812">Transmembrane</keyword>
<dbReference type="InterPro" id="IPR043128">
    <property type="entry name" value="Rev_trsase/Diguanyl_cyclase"/>
</dbReference>
<feature type="transmembrane region" description="Helical" evidence="1">
    <location>
        <begin position="92"/>
        <end position="110"/>
    </location>
</feature>
<feature type="transmembrane region" description="Helical" evidence="1">
    <location>
        <begin position="273"/>
        <end position="293"/>
    </location>
</feature>
<dbReference type="AlphaFoldDB" id="A0A6J6LXB5"/>
<dbReference type="Pfam" id="PF00990">
    <property type="entry name" value="GGDEF"/>
    <property type="match status" value="1"/>
</dbReference>
<evidence type="ECO:0000256" key="1">
    <source>
        <dbReference type="SAM" id="Phobius"/>
    </source>
</evidence>
<dbReference type="EMBL" id="CAFBLE010000001">
    <property type="protein sequence ID" value="CAB4855574.1"/>
    <property type="molecule type" value="Genomic_DNA"/>
</dbReference>
<feature type="transmembrane region" description="Helical" evidence="1">
    <location>
        <begin position="239"/>
        <end position="261"/>
    </location>
</feature>
<feature type="domain" description="GGDEF" evidence="2">
    <location>
        <begin position="331"/>
        <end position="460"/>
    </location>
</feature>
<dbReference type="EMBL" id="CAEZWT010000022">
    <property type="protein sequence ID" value="CAB4666436.1"/>
    <property type="molecule type" value="Genomic_DNA"/>
</dbReference>
<evidence type="ECO:0000259" key="2">
    <source>
        <dbReference type="PROSITE" id="PS50887"/>
    </source>
</evidence>
<organism evidence="3">
    <name type="scientific">freshwater metagenome</name>
    <dbReference type="NCBI Taxonomy" id="449393"/>
    <lineage>
        <taxon>unclassified sequences</taxon>
        <taxon>metagenomes</taxon>
        <taxon>ecological metagenomes</taxon>
    </lineage>
</organism>
<dbReference type="PROSITE" id="PS50887">
    <property type="entry name" value="GGDEF"/>
    <property type="match status" value="1"/>
</dbReference>
<feature type="transmembrane region" description="Helical" evidence="1">
    <location>
        <begin position="58"/>
        <end position="80"/>
    </location>
</feature>
<dbReference type="EMBL" id="CAFBMV010000003">
    <property type="protein sequence ID" value="CAB4918734.1"/>
    <property type="molecule type" value="Genomic_DNA"/>
</dbReference>
<evidence type="ECO:0000313" key="4">
    <source>
        <dbReference type="EMBL" id="CAB4739695.1"/>
    </source>
</evidence>
<dbReference type="PANTHER" id="PTHR46663">
    <property type="entry name" value="DIGUANYLATE CYCLASE DGCT-RELATED"/>
    <property type="match status" value="1"/>
</dbReference>
<dbReference type="NCBIfam" id="TIGR00254">
    <property type="entry name" value="GGDEF"/>
    <property type="match status" value="1"/>
</dbReference>
<protein>
    <submittedName>
        <fullName evidence="3">Unannotated protein</fullName>
    </submittedName>
</protein>
<feature type="transmembrane region" description="Helical" evidence="1">
    <location>
        <begin position="185"/>
        <end position="202"/>
    </location>
</feature>
<feature type="transmembrane region" description="Helical" evidence="1">
    <location>
        <begin position="157"/>
        <end position="178"/>
    </location>
</feature>
<reference evidence="3" key="1">
    <citation type="submission" date="2020-05" db="EMBL/GenBank/DDBJ databases">
        <authorList>
            <person name="Chiriac C."/>
            <person name="Salcher M."/>
            <person name="Ghai R."/>
            <person name="Kavagutti S V."/>
        </authorList>
    </citation>
    <scope>NUCLEOTIDE SEQUENCE</scope>
</reference>
<keyword evidence="1" id="KW-1133">Transmembrane helix</keyword>
<dbReference type="PANTHER" id="PTHR46663:SF2">
    <property type="entry name" value="GGDEF DOMAIN-CONTAINING PROTEIN"/>
    <property type="match status" value="1"/>
</dbReference>
<feature type="transmembrane region" description="Helical" evidence="1">
    <location>
        <begin position="117"/>
        <end position="137"/>
    </location>
</feature>
<evidence type="ECO:0000313" key="6">
    <source>
        <dbReference type="EMBL" id="CAB4918734.1"/>
    </source>
</evidence>
<dbReference type="SUPFAM" id="SSF55073">
    <property type="entry name" value="Nucleotide cyclase"/>
    <property type="match status" value="1"/>
</dbReference>
<dbReference type="InterPro" id="IPR000160">
    <property type="entry name" value="GGDEF_dom"/>
</dbReference>
<accession>A0A6J6LXB5</accession>
<dbReference type="EMBL" id="CAFBQL010000003">
    <property type="protein sequence ID" value="CAB5056333.1"/>
    <property type="molecule type" value="Genomic_DNA"/>
</dbReference>
<gene>
    <name evidence="3" type="ORF">UFOPK2289_00865</name>
    <name evidence="4" type="ORF">UFOPK2822_00083</name>
    <name evidence="5" type="ORF">UFOPK3346_00090</name>
    <name evidence="6" type="ORF">UFOPK3670_00514</name>
    <name evidence="7" type="ORF">UFOPK4308_00590</name>
</gene>
<feature type="transmembrane region" description="Helical" evidence="1">
    <location>
        <begin position="31"/>
        <end position="51"/>
    </location>
</feature>
<proteinExistence type="predicted"/>
<dbReference type="CDD" id="cd01949">
    <property type="entry name" value="GGDEF"/>
    <property type="match status" value="1"/>
</dbReference>
<sequence length="461" mass="50687">MGRDKFLRLIAPSLLLCHLLCKVFISSTSIAIDLVAYCVVPISLIIVVALSQRFSGKLWIISTLALWTLASALSTLTQFISLPEYTNSAITAVYILFYLLFLFTLGLLLIPPINRNATYILDGVIVALGLFSLSLSFGLTKLLPAIRTSGLQGWAQSISPIADYLLLSVALALALLSANSLRNNLISLAIVLFVLFDFLFIWKEINGSYQFGSIADDGWLLSFLILFEGVRHKVKDRKIASNIYSLLITLAIFSSATLLAVSSLHTQLIPTYARIPIIATLLLSLLRMVIALVQTTSIGEERMMARTDELTGIPNRRQFMAHLNAFTKAKEVGALLLLDLDSFKPINDEHGHATGDRLLKEISQRFMRALPEGSILARLGGDEFAVIVRGNSESTIEIARALRATLSYPFPIFGHAIRVGVSIGHIQIDSKGDLLRRADLAMYQAKRENLGVYSGSVLDFS</sequence>
<dbReference type="InterPro" id="IPR029787">
    <property type="entry name" value="Nucleotide_cyclase"/>
</dbReference>
<evidence type="ECO:0000313" key="3">
    <source>
        <dbReference type="EMBL" id="CAB4666436.1"/>
    </source>
</evidence>
<feature type="transmembrane region" description="Helical" evidence="1">
    <location>
        <begin position="208"/>
        <end position="227"/>
    </location>
</feature>
<name>A0A6J6LXB5_9ZZZZ</name>